<dbReference type="InterPro" id="IPR005545">
    <property type="entry name" value="YCII"/>
</dbReference>
<dbReference type="Gene3D" id="3.30.70.1060">
    <property type="entry name" value="Dimeric alpha+beta barrel"/>
    <property type="match status" value="1"/>
</dbReference>
<dbReference type="RefSeq" id="WP_150902150.1">
    <property type="nucleotide sequence ID" value="NZ_VTWT01000001.1"/>
</dbReference>
<dbReference type="Proteomes" id="UP000326570">
    <property type="component" value="Unassembled WGS sequence"/>
</dbReference>
<dbReference type="Pfam" id="PF03795">
    <property type="entry name" value="YCII"/>
    <property type="match status" value="1"/>
</dbReference>
<organism evidence="3 4">
    <name type="scientific">Adhaeribacter soli</name>
    <dbReference type="NCBI Taxonomy" id="2607655"/>
    <lineage>
        <taxon>Bacteria</taxon>
        <taxon>Pseudomonadati</taxon>
        <taxon>Bacteroidota</taxon>
        <taxon>Cytophagia</taxon>
        <taxon>Cytophagales</taxon>
        <taxon>Hymenobacteraceae</taxon>
        <taxon>Adhaeribacter</taxon>
    </lineage>
</organism>
<dbReference type="InterPro" id="IPR011008">
    <property type="entry name" value="Dimeric_a/b-barrel"/>
</dbReference>
<evidence type="ECO:0000259" key="2">
    <source>
        <dbReference type="Pfam" id="PF03795"/>
    </source>
</evidence>
<keyword evidence="4" id="KW-1185">Reference proteome</keyword>
<evidence type="ECO:0000313" key="4">
    <source>
        <dbReference type="Proteomes" id="UP000326570"/>
    </source>
</evidence>
<dbReference type="EMBL" id="VTWT01000001">
    <property type="protein sequence ID" value="KAA9346007.1"/>
    <property type="molecule type" value="Genomic_DNA"/>
</dbReference>
<comment type="similarity">
    <text evidence="1">Belongs to the YciI family.</text>
</comment>
<evidence type="ECO:0000256" key="1">
    <source>
        <dbReference type="ARBA" id="ARBA00007689"/>
    </source>
</evidence>
<dbReference type="AlphaFoldDB" id="A0A5N1J5K3"/>
<name>A0A5N1J5K3_9BACT</name>
<reference evidence="3 4" key="1">
    <citation type="submission" date="2019-09" db="EMBL/GenBank/DDBJ databases">
        <title>Genome sequence of Adhaeribacter sp. M2.</title>
        <authorList>
            <person name="Srinivasan S."/>
        </authorList>
    </citation>
    <scope>NUCLEOTIDE SEQUENCE [LARGE SCALE GENOMIC DNA]</scope>
    <source>
        <strain evidence="3 4">M2</strain>
    </source>
</reference>
<proteinExistence type="inferred from homology"/>
<dbReference type="SUPFAM" id="SSF54909">
    <property type="entry name" value="Dimeric alpha+beta barrel"/>
    <property type="match status" value="1"/>
</dbReference>
<accession>A0A5N1J5K3</accession>
<feature type="domain" description="YCII-related" evidence="2">
    <location>
        <begin position="61"/>
        <end position="124"/>
    </location>
</feature>
<gene>
    <name evidence="3" type="ORF">F0P94_02705</name>
</gene>
<evidence type="ECO:0000313" key="3">
    <source>
        <dbReference type="EMBL" id="KAA9346007.1"/>
    </source>
</evidence>
<comment type="caution">
    <text evidence="3">The sequence shown here is derived from an EMBL/GenBank/DDBJ whole genome shotgun (WGS) entry which is preliminary data.</text>
</comment>
<sequence>MKTKWLLPAMLFTLLLLGVKFSKPVKSKSEDSVTPEVYYVLHHSPGKNWVKDRPFFKQPEISRHAEYMEDFLESDQLLKTSTFTDNTGALMILAATNQQEAESIAFNDPCVKSGLLKVSVKPWKIALNSDRK</sequence>
<protein>
    <recommendedName>
        <fullName evidence="2">YCII-related domain-containing protein</fullName>
    </recommendedName>
</protein>